<dbReference type="Gene3D" id="3.30.460.10">
    <property type="entry name" value="Beta Polymerase, domain 2"/>
    <property type="match status" value="1"/>
</dbReference>
<dbReference type="CDD" id="cd05402">
    <property type="entry name" value="NT_PAP_TUTase"/>
    <property type="match status" value="1"/>
</dbReference>
<feature type="compositionally biased region" description="Basic and acidic residues" evidence="1">
    <location>
        <begin position="508"/>
        <end position="522"/>
    </location>
</feature>
<evidence type="ECO:0000313" key="3">
    <source>
        <dbReference type="EMBL" id="RPB01869.1"/>
    </source>
</evidence>
<evidence type="ECO:0000256" key="1">
    <source>
        <dbReference type="SAM" id="MobiDB-lite"/>
    </source>
</evidence>
<organism evidence="3 4">
    <name type="scientific">Choiromyces venosus 120613-1</name>
    <dbReference type="NCBI Taxonomy" id="1336337"/>
    <lineage>
        <taxon>Eukaryota</taxon>
        <taxon>Fungi</taxon>
        <taxon>Dikarya</taxon>
        <taxon>Ascomycota</taxon>
        <taxon>Pezizomycotina</taxon>
        <taxon>Pezizomycetes</taxon>
        <taxon>Pezizales</taxon>
        <taxon>Tuberaceae</taxon>
        <taxon>Choiromyces</taxon>
    </lineage>
</organism>
<feature type="compositionally biased region" description="Basic and acidic residues" evidence="1">
    <location>
        <begin position="432"/>
        <end position="446"/>
    </location>
</feature>
<dbReference type="SUPFAM" id="SSF81301">
    <property type="entry name" value="Nucleotidyltransferase"/>
    <property type="match status" value="1"/>
</dbReference>
<protein>
    <recommendedName>
        <fullName evidence="2">Poly(A) RNA polymerase mitochondrial-like central palm domain-containing protein</fullName>
    </recommendedName>
</protein>
<evidence type="ECO:0000259" key="2">
    <source>
        <dbReference type="Pfam" id="PF22600"/>
    </source>
</evidence>
<name>A0A3N4JXX0_9PEZI</name>
<dbReference type="GO" id="GO:0005634">
    <property type="term" value="C:nucleus"/>
    <property type="evidence" value="ECO:0007669"/>
    <property type="project" value="TreeGrafter"/>
</dbReference>
<dbReference type="InterPro" id="IPR045862">
    <property type="entry name" value="Trf4-like"/>
</dbReference>
<dbReference type="GO" id="GO:0010605">
    <property type="term" value="P:negative regulation of macromolecule metabolic process"/>
    <property type="evidence" value="ECO:0007669"/>
    <property type="project" value="UniProtKB-ARBA"/>
</dbReference>
<gene>
    <name evidence="3" type="ORF">L873DRAFT_1675502</name>
</gene>
<dbReference type="GO" id="GO:0003729">
    <property type="term" value="F:mRNA binding"/>
    <property type="evidence" value="ECO:0007669"/>
    <property type="project" value="TreeGrafter"/>
</dbReference>
<accession>A0A3N4JXX0</accession>
<dbReference type="Gene3D" id="1.10.1410.10">
    <property type="match status" value="1"/>
</dbReference>
<dbReference type="PANTHER" id="PTHR23092">
    <property type="entry name" value="POLY(A) RNA POLYMERASE"/>
    <property type="match status" value="1"/>
</dbReference>
<feature type="compositionally biased region" description="Basic residues" evidence="1">
    <location>
        <begin position="451"/>
        <end position="467"/>
    </location>
</feature>
<dbReference type="AlphaFoldDB" id="A0A3N4JXX0"/>
<sequence>MLDRFASYAARLCLTAEGIARRGASIDRQRRVVQSVWPKAFCYPIGSYPTKTSLKNSDVDLLVSIPGQSEERKSLIRAATAMKEAVIGKCIAKPYNCTVIEGARVPILTYMDENEVPPLKFDISFQKENAVRNTSYLIEKFDERPFMRDLVIVIKHWYGLREKQLNEVYRGGLGSYAVALTVIGFFNVQRRKLDEKQYHAFITGSTYDMFVEYLEFWTKWKYKEYTMIPDPGEILTKKKRGKKGLGFMLRIMDPTDPENDVGRASHKVSRVFTAMVKLKGKIRRFGPDMNMGQLDYFLSATPAERKLFLKEKADQDRNNMKLHLKLQMRIRKAENKTSKAAQRSLTMMLEKQEEFLARRPTFAAQVAKAEHLLKDSDSPEQDLVSERGLNHDMPTIVPDKEEMQPQAAPEFDAATLENSEELVLLDDDEEEVKSPEQEKMEREAKHAATIAKKREKRQKLFQRRRERKEKTKEMKVQKRIKEAEKKELKKQEESAKMALKAGKKAKTREKEARNGWELELYR</sequence>
<feature type="compositionally biased region" description="Basic and acidic residues" evidence="1">
    <location>
        <begin position="468"/>
        <end position="495"/>
    </location>
</feature>
<dbReference type="InterPro" id="IPR054708">
    <property type="entry name" value="MTPAP-like_central"/>
</dbReference>
<dbReference type="STRING" id="1336337.A0A3N4JXX0"/>
<keyword evidence="4" id="KW-1185">Reference proteome</keyword>
<dbReference type="SUPFAM" id="SSF81631">
    <property type="entry name" value="PAP/OAS1 substrate-binding domain"/>
    <property type="match status" value="1"/>
</dbReference>
<dbReference type="Proteomes" id="UP000276215">
    <property type="component" value="Unassembled WGS sequence"/>
</dbReference>
<dbReference type="InterPro" id="IPR043519">
    <property type="entry name" value="NT_sf"/>
</dbReference>
<evidence type="ECO:0000313" key="4">
    <source>
        <dbReference type="Proteomes" id="UP000276215"/>
    </source>
</evidence>
<proteinExistence type="predicted"/>
<dbReference type="GO" id="GO:1990817">
    <property type="term" value="F:poly(A) RNA polymerase activity"/>
    <property type="evidence" value="ECO:0007669"/>
    <property type="project" value="InterPro"/>
</dbReference>
<dbReference type="OrthoDB" id="273917at2759"/>
<dbReference type="PANTHER" id="PTHR23092:SF52">
    <property type="entry name" value="POLY(A) RNA POLYMERASE CID12"/>
    <property type="match status" value="1"/>
</dbReference>
<feature type="domain" description="Poly(A) RNA polymerase mitochondrial-like central palm" evidence="2">
    <location>
        <begin position="12"/>
        <end position="136"/>
    </location>
</feature>
<dbReference type="Pfam" id="PF22600">
    <property type="entry name" value="MTPAP-like_central"/>
    <property type="match status" value="1"/>
</dbReference>
<dbReference type="EMBL" id="ML120371">
    <property type="protein sequence ID" value="RPB01869.1"/>
    <property type="molecule type" value="Genomic_DNA"/>
</dbReference>
<feature type="region of interest" description="Disordered" evidence="1">
    <location>
        <begin position="428"/>
        <end position="522"/>
    </location>
</feature>
<reference evidence="3 4" key="1">
    <citation type="journal article" date="2018" name="Nat. Ecol. Evol.">
        <title>Pezizomycetes genomes reveal the molecular basis of ectomycorrhizal truffle lifestyle.</title>
        <authorList>
            <person name="Murat C."/>
            <person name="Payen T."/>
            <person name="Noel B."/>
            <person name="Kuo A."/>
            <person name="Morin E."/>
            <person name="Chen J."/>
            <person name="Kohler A."/>
            <person name="Krizsan K."/>
            <person name="Balestrini R."/>
            <person name="Da Silva C."/>
            <person name="Montanini B."/>
            <person name="Hainaut M."/>
            <person name="Levati E."/>
            <person name="Barry K.W."/>
            <person name="Belfiori B."/>
            <person name="Cichocki N."/>
            <person name="Clum A."/>
            <person name="Dockter R.B."/>
            <person name="Fauchery L."/>
            <person name="Guy J."/>
            <person name="Iotti M."/>
            <person name="Le Tacon F."/>
            <person name="Lindquist E.A."/>
            <person name="Lipzen A."/>
            <person name="Malagnac F."/>
            <person name="Mello A."/>
            <person name="Molinier V."/>
            <person name="Miyauchi S."/>
            <person name="Poulain J."/>
            <person name="Riccioni C."/>
            <person name="Rubini A."/>
            <person name="Sitrit Y."/>
            <person name="Splivallo R."/>
            <person name="Traeger S."/>
            <person name="Wang M."/>
            <person name="Zifcakova L."/>
            <person name="Wipf D."/>
            <person name="Zambonelli A."/>
            <person name="Paolocci F."/>
            <person name="Nowrousian M."/>
            <person name="Ottonello S."/>
            <person name="Baldrian P."/>
            <person name="Spatafora J.W."/>
            <person name="Henrissat B."/>
            <person name="Nagy L.G."/>
            <person name="Aury J.M."/>
            <person name="Wincker P."/>
            <person name="Grigoriev I.V."/>
            <person name="Bonfante P."/>
            <person name="Martin F.M."/>
        </authorList>
    </citation>
    <scope>NUCLEOTIDE SEQUENCE [LARGE SCALE GENOMIC DNA]</scope>
    <source>
        <strain evidence="3 4">120613-1</strain>
    </source>
</reference>